<keyword evidence="13" id="KW-1185">Reference proteome</keyword>
<dbReference type="GO" id="GO:0016787">
    <property type="term" value="F:hydrolase activity"/>
    <property type="evidence" value="ECO:0007669"/>
    <property type="project" value="UniProtKB-KW"/>
</dbReference>
<comment type="function">
    <text evidence="2">Purine nucleoside enzyme that catalyzes the phosphorolysis of adenosine and inosine nucleosides, yielding D-ribose 1-phosphate and the respective free bases, adenine and hypoxanthine. Also catalyzes the phosphorolysis of S-methyl-5'-thioadenosine into adenine and S-methyl-5-thio-alpha-D-ribose 1-phosphate. Also has adenosine deaminase activity.</text>
</comment>
<protein>
    <recommendedName>
        <fullName evidence="11">Purine nucleoside phosphorylase</fullName>
    </recommendedName>
</protein>
<evidence type="ECO:0000313" key="12">
    <source>
        <dbReference type="EMBL" id="ERN40759.1"/>
    </source>
</evidence>
<evidence type="ECO:0000256" key="8">
    <source>
        <dbReference type="ARBA" id="ARBA00047989"/>
    </source>
</evidence>
<comment type="catalytic activity">
    <reaction evidence="8">
        <text>adenosine + H2O + H(+) = inosine + NH4(+)</text>
        <dbReference type="Rhea" id="RHEA:24408"/>
        <dbReference type="ChEBI" id="CHEBI:15377"/>
        <dbReference type="ChEBI" id="CHEBI:15378"/>
        <dbReference type="ChEBI" id="CHEBI:16335"/>
        <dbReference type="ChEBI" id="CHEBI:17596"/>
        <dbReference type="ChEBI" id="CHEBI:28938"/>
        <dbReference type="EC" id="3.5.4.4"/>
    </reaction>
    <physiologicalReaction direction="left-to-right" evidence="8">
        <dbReference type="Rhea" id="RHEA:24409"/>
    </physiologicalReaction>
</comment>
<evidence type="ECO:0000256" key="6">
    <source>
        <dbReference type="ARBA" id="ARBA00022801"/>
    </source>
</evidence>
<dbReference type="STRING" id="582515.KR51_00027480"/>
<dbReference type="InParanoid" id="U5DJK3"/>
<evidence type="ECO:0000256" key="4">
    <source>
        <dbReference type="ARBA" id="ARBA00022679"/>
    </source>
</evidence>
<name>U5DJK3_9CHRO</name>
<dbReference type="EMBL" id="ASSJ01000070">
    <property type="protein sequence ID" value="ERN40759.1"/>
    <property type="molecule type" value="Genomic_DNA"/>
</dbReference>
<dbReference type="GO" id="GO:0017061">
    <property type="term" value="F:S-methyl-5-thioadenosine phosphorylase activity"/>
    <property type="evidence" value="ECO:0007669"/>
    <property type="project" value="UniProtKB-EC"/>
</dbReference>
<evidence type="ECO:0000256" key="9">
    <source>
        <dbReference type="ARBA" id="ARBA00048968"/>
    </source>
</evidence>
<sequence>MVLPTAISTPAALDIRWYWREVADVPYLTCSLLDGFDHGFFTHHAEGRSPASLAALLHPGVPAYHTRQVHGNSILTPTEIGVRPNESTGADALPAADGTLSDRPQQSMWTASADCTPALVTDINSGRAAAVHAGWRGTARRILPCAIARFLAAGSRLDDLRVAMGPAIAGAVYQVDTSVAAEVGASLFPELSSATAALLTVLRALPDPPVLPDSQPNKARLDVRRINALQLLQLGLPPERIAIAPHCTYQEPERFFSYRRTRKKAVQWSGIVSRSPASA</sequence>
<dbReference type="Gene3D" id="3.60.140.10">
    <property type="entry name" value="CNF1/YfiH-like putative cysteine hydrolases"/>
    <property type="match status" value="1"/>
</dbReference>
<dbReference type="PATRIC" id="fig|582515.4.peg.3088"/>
<dbReference type="SUPFAM" id="SSF64438">
    <property type="entry name" value="CNF1/YfiH-like putative cysteine hydrolases"/>
    <property type="match status" value="1"/>
</dbReference>
<keyword evidence="4" id="KW-0808">Transferase</keyword>
<keyword evidence="5" id="KW-0479">Metal-binding</keyword>
<dbReference type="FunCoup" id="U5DJK3">
    <property type="interactions" value="181"/>
</dbReference>
<evidence type="ECO:0000256" key="2">
    <source>
        <dbReference type="ARBA" id="ARBA00003215"/>
    </source>
</evidence>
<dbReference type="Pfam" id="PF02578">
    <property type="entry name" value="Cu-oxidase_4"/>
    <property type="match status" value="1"/>
</dbReference>
<comment type="catalytic activity">
    <reaction evidence="10">
        <text>S-methyl-5'-thioadenosine + phosphate = 5-(methylsulfanyl)-alpha-D-ribose 1-phosphate + adenine</text>
        <dbReference type="Rhea" id="RHEA:11852"/>
        <dbReference type="ChEBI" id="CHEBI:16708"/>
        <dbReference type="ChEBI" id="CHEBI:17509"/>
        <dbReference type="ChEBI" id="CHEBI:43474"/>
        <dbReference type="ChEBI" id="CHEBI:58533"/>
        <dbReference type="EC" id="2.4.2.28"/>
    </reaction>
    <physiologicalReaction direction="left-to-right" evidence="10">
        <dbReference type="Rhea" id="RHEA:11853"/>
    </physiologicalReaction>
</comment>
<dbReference type="PANTHER" id="PTHR30616:SF2">
    <property type="entry name" value="PURINE NUCLEOSIDE PHOSPHORYLASE LACC1"/>
    <property type="match status" value="1"/>
</dbReference>
<evidence type="ECO:0000313" key="13">
    <source>
        <dbReference type="Proteomes" id="UP000016960"/>
    </source>
</evidence>
<evidence type="ECO:0000256" key="10">
    <source>
        <dbReference type="ARBA" id="ARBA00049893"/>
    </source>
</evidence>
<dbReference type="InterPro" id="IPR003730">
    <property type="entry name" value="Cu_polyphenol_OxRdtase"/>
</dbReference>
<comment type="caution">
    <text evidence="12">The sequence shown here is derived from an EMBL/GenBank/DDBJ whole genome shotgun (WGS) entry which is preliminary data.</text>
</comment>
<dbReference type="Proteomes" id="UP000016960">
    <property type="component" value="Unassembled WGS sequence"/>
</dbReference>
<accession>U5DJK3</accession>
<evidence type="ECO:0000256" key="3">
    <source>
        <dbReference type="ARBA" id="ARBA00007353"/>
    </source>
</evidence>
<dbReference type="CDD" id="cd16833">
    <property type="entry name" value="YfiH"/>
    <property type="match status" value="1"/>
</dbReference>
<comment type="catalytic activity">
    <reaction evidence="9">
        <text>adenosine + phosphate = alpha-D-ribose 1-phosphate + adenine</text>
        <dbReference type="Rhea" id="RHEA:27642"/>
        <dbReference type="ChEBI" id="CHEBI:16335"/>
        <dbReference type="ChEBI" id="CHEBI:16708"/>
        <dbReference type="ChEBI" id="CHEBI:43474"/>
        <dbReference type="ChEBI" id="CHEBI:57720"/>
        <dbReference type="EC" id="2.4.2.1"/>
    </reaction>
    <physiologicalReaction direction="left-to-right" evidence="9">
        <dbReference type="Rhea" id="RHEA:27643"/>
    </physiologicalReaction>
</comment>
<comment type="similarity">
    <text evidence="3 11">Belongs to the purine nucleoside phosphorylase YfiH/LACC1 family.</text>
</comment>
<keyword evidence="6" id="KW-0378">Hydrolase</keyword>
<dbReference type="InterPro" id="IPR011324">
    <property type="entry name" value="Cytotoxic_necrot_fac-like_cat"/>
</dbReference>
<dbReference type="NCBIfam" id="TIGR00726">
    <property type="entry name" value="peptidoglycan editing factor PgeF"/>
    <property type="match status" value="1"/>
</dbReference>
<reference evidence="12 13" key="1">
    <citation type="submission" date="2013-05" db="EMBL/GenBank/DDBJ databases">
        <title>Draft genome sequence of Rubidibacter lacunae KORDI 51-2.</title>
        <authorList>
            <person name="Choi D.H."/>
            <person name="Noh J.H."/>
            <person name="Kwon K.-K."/>
            <person name="Lee J.-H."/>
            <person name="Ryu J.-Y."/>
        </authorList>
    </citation>
    <scope>NUCLEOTIDE SEQUENCE [LARGE SCALE GENOMIC DNA]</scope>
    <source>
        <strain evidence="12 13">KORDI 51-2</strain>
    </source>
</reference>
<evidence type="ECO:0000256" key="7">
    <source>
        <dbReference type="ARBA" id="ARBA00022833"/>
    </source>
</evidence>
<keyword evidence="7" id="KW-0862">Zinc</keyword>
<dbReference type="eggNOG" id="COG1496">
    <property type="taxonomic scope" value="Bacteria"/>
</dbReference>
<comment type="catalytic activity">
    <reaction evidence="1">
        <text>inosine + phosphate = alpha-D-ribose 1-phosphate + hypoxanthine</text>
        <dbReference type="Rhea" id="RHEA:27646"/>
        <dbReference type="ChEBI" id="CHEBI:17368"/>
        <dbReference type="ChEBI" id="CHEBI:17596"/>
        <dbReference type="ChEBI" id="CHEBI:43474"/>
        <dbReference type="ChEBI" id="CHEBI:57720"/>
        <dbReference type="EC" id="2.4.2.1"/>
    </reaction>
    <physiologicalReaction direction="left-to-right" evidence="1">
        <dbReference type="Rhea" id="RHEA:27647"/>
    </physiologicalReaction>
</comment>
<evidence type="ECO:0000256" key="11">
    <source>
        <dbReference type="RuleBase" id="RU361274"/>
    </source>
</evidence>
<gene>
    <name evidence="12" type="ORF">KR51_00027480</name>
</gene>
<dbReference type="GO" id="GO:0005507">
    <property type="term" value="F:copper ion binding"/>
    <property type="evidence" value="ECO:0007669"/>
    <property type="project" value="TreeGrafter"/>
</dbReference>
<dbReference type="RefSeq" id="WP_022608217.1">
    <property type="nucleotide sequence ID" value="NZ_ASSJ01000070.1"/>
</dbReference>
<evidence type="ECO:0000256" key="5">
    <source>
        <dbReference type="ARBA" id="ARBA00022723"/>
    </source>
</evidence>
<dbReference type="InterPro" id="IPR038371">
    <property type="entry name" value="Cu_polyphenol_OxRdtase_sf"/>
</dbReference>
<evidence type="ECO:0000256" key="1">
    <source>
        <dbReference type="ARBA" id="ARBA00000553"/>
    </source>
</evidence>
<dbReference type="PANTHER" id="PTHR30616">
    <property type="entry name" value="UNCHARACTERIZED PROTEIN YFIH"/>
    <property type="match status" value="1"/>
</dbReference>
<organism evidence="12 13">
    <name type="scientific">Rubidibacter lacunae KORDI 51-2</name>
    <dbReference type="NCBI Taxonomy" id="582515"/>
    <lineage>
        <taxon>Bacteria</taxon>
        <taxon>Bacillati</taxon>
        <taxon>Cyanobacteriota</taxon>
        <taxon>Cyanophyceae</taxon>
        <taxon>Oscillatoriophycideae</taxon>
        <taxon>Chroococcales</taxon>
        <taxon>Aphanothecaceae</taxon>
        <taxon>Rubidibacter</taxon>
    </lineage>
</organism>
<proteinExistence type="inferred from homology"/>
<dbReference type="AlphaFoldDB" id="U5DJK3"/>